<dbReference type="Proteomes" id="UP000004478">
    <property type="component" value="Unassembled WGS sequence"/>
</dbReference>
<proteinExistence type="predicted"/>
<evidence type="ECO:0008006" key="3">
    <source>
        <dbReference type="Google" id="ProtNLM"/>
    </source>
</evidence>
<dbReference type="AlphaFoldDB" id="K1LAU2"/>
<gene>
    <name evidence="1" type="ORF">B879_03868</name>
</gene>
<dbReference type="EMBL" id="AMGM01000118">
    <property type="protein sequence ID" value="EKB47523.1"/>
    <property type="molecule type" value="Genomic_DNA"/>
</dbReference>
<dbReference type="InterPro" id="IPR025316">
    <property type="entry name" value="DUF4221"/>
</dbReference>
<dbReference type="PATRIC" id="fig|1225176.3.peg.4126"/>
<organism evidence="1 2">
    <name type="scientific">Cecembia lonarensis (strain CCUG 58316 / KCTC 22772 / LW9)</name>
    <dbReference type="NCBI Taxonomy" id="1225176"/>
    <lineage>
        <taxon>Bacteria</taxon>
        <taxon>Pseudomonadati</taxon>
        <taxon>Bacteroidota</taxon>
        <taxon>Cytophagia</taxon>
        <taxon>Cytophagales</taxon>
        <taxon>Cyclobacteriaceae</taxon>
        <taxon>Cecembia</taxon>
    </lineage>
</organism>
<name>K1LAU2_CECL9</name>
<accession>K1LAU2</accession>
<evidence type="ECO:0000313" key="1">
    <source>
        <dbReference type="EMBL" id="EKB47523.1"/>
    </source>
</evidence>
<dbReference type="Pfam" id="PF13970">
    <property type="entry name" value="DUF4221"/>
    <property type="match status" value="1"/>
</dbReference>
<sequence length="396" mass="45100">MNMNQPICWIYLKNRSCLTYLIFLTGMVHLFSCGKVKDKTSLSIEKVILEIDTVIVDSKGVPLFLNWGLSTASISSNGRFLYNYNVAETTLEQIDLDELSLIQVVALEKEGPDGIGNNGRGGIVHLKENLILMTGFPSPIIISTEGRKSDALQELKPLKALFADSDKTFLHEKVDPENPHMVYGILMKSPNRDLELGALNLNTGETSILKLPQLEELSSFMMVLDDGNSFEVYEPYLFLLPVNGNILVGSNIMSDLYVYNLAEGTLEFTQMEHRLTNARKIHKLPGEVSDPKIFFFHFKKSQSEISFHLPVYDEINERYIRLSHISHFNEETPNDYPRPQSIDVFINIYDKNFKLIKELPLASTESIPGFYFVKDGLLWIFENIDDEMGFVRIRVN</sequence>
<reference evidence="1 2" key="1">
    <citation type="journal article" date="2012" name="J. Bacteriol.">
        <title>Draft Genome Sequence of Cecembia lonarensis Strain LW9T, Isolated from Lonar Lake, a Haloalkaline Lake in India.</title>
        <authorList>
            <person name="Shivaji S."/>
            <person name="Ara S."/>
            <person name="Singh A."/>
            <person name="Pinnaka A.K."/>
        </authorList>
    </citation>
    <scope>NUCLEOTIDE SEQUENCE [LARGE SCALE GENOMIC DNA]</scope>
    <source>
        <strain evidence="1 2">LW9</strain>
    </source>
</reference>
<comment type="caution">
    <text evidence="1">The sequence shown here is derived from an EMBL/GenBank/DDBJ whole genome shotgun (WGS) entry which is preliminary data.</text>
</comment>
<evidence type="ECO:0000313" key="2">
    <source>
        <dbReference type="Proteomes" id="UP000004478"/>
    </source>
</evidence>
<keyword evidence="2" id="KW-1185">Reference proteome</keyword>
<protein>
    <recommendedName>
        <fullName evidence="3">DUF4221 domain-containing protein</fullName>
    </recommendedName>
</protein>